<accession>B7G0R9</accession>
<name>B7G0R9_PHATC</name>
<organism evidence="3 4">
    <name type="scientific">Phaeodactylum tricornutum (strain CCAP 1055/1)</name>
    <dbReference type="NCBI Taxonomy" id="556484"/>
    <lineage>
        <taxon>Eukaryota</taxon>
        <taxon>Sar</taxon>
        <taxon>Stramenopiles</taxon>
        <taxon>Ochrophyta</taxon>
        <taxon>Bacillariophyta</taxon>
        <taxon>Bacillariophyceae</taxon>
        <taxon>Bacillariophycidae</taxon>
        <taxon>Naviculales</taxon>
        <taxon>Phaeodactylaceae</taxon>
        <taxon>Phaeodactylum</taxon>
    </lineage>
</organism>
<feature type="region of interest" description="Disordered" evidence="1">
    <location>
        <begin position="38"/>
        <end position="62"/>
    </location>
</feature>
<feature type="signal peptide" evidence="2">
    <location>
        <begin position="1"/>
        <end position="20"/>
    </location>
</feature>
<evidence type="ECO:0000313" key="3">
    <source>
        <dbReference type="EMBL" id="EEC47937.1"/>
    </source>
</evidence>
<evidence type="ECO:0000256" key="2">
    <source>
        <dbReference type="SAM" id="SignalP"/>
    </source>
</evidence>
<reference evidence="4" key="2">
    <citation type="submission" date="2008-08" db="EMBL/GenBank/DDBJ databases">
        <authorList>
            <consortium name="Diatom Consortium"/>
            <person name="Grigoriev I."/>
            <person name="Grimwood J."/>
            <person name="Kuo A."/>
            <person name="Otillar R.P."/>
            <person name="Salamov A."/>
            <person name="Detter J.C."/>
            <person name="Lindquist E."/>
            <person name="Shapiro H."/>
            <person name="Lucas S."/>
            <person name="Glavina del Rio T."/>
            <person name="Pitluck S."/>
            <person name="Rokhsar D."/>
            <person name="Bowler C."/>
        </authorList>
    </citation>
    <scope>GENOME REANNOTATION</scope>
    <source>
        <strain evidence="4">CCAP 1055/1</strain>
    </source>
</reference>
<protein>
    <submittedName>
        <fullName evidence="3">Uncharacterized protein</fullName>
    </submittedName>
</protein>
<dbReference type="PaxDb" id="2850-Phatr46300"/>
<dbReference type="Proteomes" id="UP000000759">
    <property type="component" value="Chromosome 9"/>
</dbReference>
<dbReference type="EMBL" id="CM000612">
    <property type="protein sequence ID" value="EEC47937.1"/>
    <property type="molecule type" value="Genomic_DNA"/>
</dbReference>
<dbReference type="InParanoid" id="B7G0R9"/>
<evidence type="ECO:0000313" key="4">
    <source>
        <dbReference type="Proteomes" id="UP000000759"/>
    </source>
</evidence>
<reference evidence="3 4" key="1">
    <citation type="journal article" date="2008" name="Nature">
        <title>The Phaeodactylum genome reveals the evolutionary history of diatom genomes.</title>
        <authorList>
            <person name="Bowler C."/>
            <person name="Allen A.E."/>
            <person name="Badger J.H."/>
            <person name="Grimwood J."/>
            <person name="Jabbari K."/>
            <person name="Kuo A."/>
            <person name="Maheswari U."/>
            <person name="Martens C."/>
            <person name="Maumus F."/>
            <person name="Otillar R.P."/>
            <person name="Rayko E."/>
            <person name="Salamov A."/>
            <person name="Vandepoele K."/>
            <person name="Beszteri B."/>
            <person name="Gruber A."/>
            <person name="Heijde M."/>
            <person name="Katinka M."/>
            <person name="Mock T."/>
            <person name="Valentin K."/>
            <person name="Verret F."/>
            <person name="Berges J.A."/>
            <person name="Brownlee C."/>
            <person name="Cadoret J.P."/>
            <person name="Chiovitti A."/>
            <person name="Choi C.J."/>
            <person name="Coesel S."/>
            <person name="De Martino A."/>
            <person name="Detter J.C."/>
            <person name="Durkin C."/>
            <person name="Falciatore A."/>
            <person name="Fournet J."/>
            <person name="Haruta M."/>
            <person name="Huysman M.J."/>
            <person name="Jenkins B.D."/>
            <person name="Jiroutova K."/>
            <person name="Jorgensen R.E."/>
            <person name="Joubert Y."/>
            <person name="Kaplan A."/>
            <person name="Kroger N."/>
            <person name="Kroth P.G."/>
            <person name="La Roche J."/>
            <person name="Lindquist E."/>
            <person name="Lommer M."/>
            <person name="Martin-Jezequel V."/>
            <person name="Lopez P.J."/>
            <person name="Lucas S."/>
            <person name="Mangogna M."/>
            <person name="McGinnis K."/>
            <person name="Medlin L.K."/>
            <person name="Montsant A."/>
            <person name="Oudot-Le Secq M.P."/>
            <person name="Napoli C."/>
            <person name="Obornik M."/>
            <person name="Parker M.S."/>
            <person name="Petit J.L."/>
            <person name="Porcel B.M."/>
            <person name="Poulsen N."/>
            <person name="Robison M."/>
            <person name="Rychlewski L."/>
            <person name="Rynearson T.A."/>
            <person name="Schmutz J."/>
            <person name="Shapiro H."/>
            <person name="Siaut M."/>
            <person name="Stanley M."/>
            <person name="Sussman M.R."/>
            <person name="Taylor A.R."/>
            <person name="Vardi A."/>
            <person name="von Dassow P."/>
            <person name="Vyverman W."/>
            <person name="Willis A."/>
            <person name="Wyrwicz L.S."/>
            <person name="Rokhsar D.S."/>
            <person name="Weissenbach J."/>
            <person name="Armbrust E.V."/>
            <person name="Green B.R."/>
            <person name="Van de Peer Y."/>
            <person name="Grigoriev I.V."/>
        </authorList>
    </citation>
    <scope>NUCLEOTIDE SEQUENCE [LARGE SCALE GENOMIC DNA]</scope>
    <source>
        <strain evidence="3 4">CCAP 1055/1</strain>
    </source>
</reference>
<dbReference type="GeneID" id="7201228"/>
<dbReference type="OrthoDB" id="45827at2759"/>
<feature type="chain" id="PRO_5002855586" evidence="2">
    <location>
        <begin position="21"/>
        <end position="402"/>
    </location>
</feature>
<keyword evidence="2" id="KW-0732">Signal</keyword>
<sequence length="402" mass="45987">MMKFSKHSCTVTLLISLSIGRTLFHFRDYTGSSLQDYGVSQRREADEGPTRNDFRATKSDSPNPYNAIDTAVGKCAINLFGLPRAFESLVLPSLVQNVIGPNALYNCDFFVHYFYLTHEQAGRSGSGGRINPDEVLLLKEAVHAVSPDSVVEIRYDHEQHFWDQYQAFLDKVRTTNGTDGHYLYYPWRDNTFVYPQTIDNIIKMWHSVQSAWETMTEQEGVTSERYDRVAMLRLDVLYVTPIDVFRVHRQPLPERTKVAVVPAFARFPVNDRMIVGPRDAVEIWAAQRFERIETHVQLVQTKDPGWGIHDERFMSWTVFPAIRATNTTIVEDNFICFFRARADETVQISDCQNGDQNAAARSIVKSLGKNRVKLVESILGRKCLNRTIHARSKISLSCPKTL</sequence>
<dbReference type="RefSeq" id="XP_002180529.1">
    <property type="nucleotide sequence ID" value="XM_002180493.1"/>
</dbReference>
<feature type="compositionally biased region" description="Basic and acidic residues" evidence="1">
    <location>
        <begin position="41"/>
        <end position="58"/>
    </location>
</feature>
<gene>
    <name evidence="3" type="ORF">PHATRDRAFT_46300</name>
</gene>
<proteinExistence type="predicted"/>
<dbReference type="HOGENOM" id="CLU_053241_0_0_1"/>
<dbReference type="KEGG" id="pti:PHATRDRAFT_46300"/>
<evidence type="ECO:0000256" key="1">
    <source>
        <dbReference type="SAM" id="MobiDB-lite"/>
    </source>
</evidence>
<keyword evidence="4" id="KW-1185">Reference proteome</keyword>
<dbReference type="AlphaFoldDB" id="B7G0R9"/>
<dbReference type="eggNOG" id="ENOG502STKM">
    <property type="taxonomic scope" value="Eukaryota"/>
</dbReference>